<feature type="region of interest" description="Disordered" evidence="1">
    <location>
        <begin position="1"/>
        <end position="132"/>
    </location>
</feature>
<feature type="compositionally biased region" description="Polar residues" evidence="1">
    <location>
        <begin position="1"/>
        <end position="13"/>
    </location>
</feature>
<feature type="compositionally biased region" description="Polar residues" evidence="1">
    <location>
        <begin position="119"/>
        <end position="132"/>
    </location>
</feature>
<evidence type="ECO:0000256" key="1">
    <source>
        <dbReference type="SAM" id="MobiDB-lite"/>
    </source>
</evidence>
<dbReference type="OrthoDB" id="10445441at2759"/>
<protein>
    <submittedName>
        <fullName evidence="2">Uncharacterized protein</fullName>
    </submittedName>
</protein>
<name>A0A8H7A8Y2_9EURO</name>
<organism evidence="2 3">
    <name type="scientific">Endocarpon pusillum</name>
    <dbReference type="NCBI Taxonomy" id="364733"/>
    <lineage>
        <taxon>Eukaryota</taxon>
        <taxon>Fungi</taxon>
        <taxon>Dikarya</taxon>
        <taxon>Ascomycota</taxon>
        <taxon>Pezizomycotina</taxon>
        <taxon>Eurotiomycetes</taxon>
        <taxon>Chaetothyriomycetidae</taxon>
        <taxon>Verrucariales</taxon>
        <taxon>Verrucariaceae</taxon>
        <taxon>Endocarpon</taxon>
    </lineage>
</organism>
<feature type="compositionally biased region" description="Polar residues" evidence="1">
    <location>
        <begin position="76"/>
        <end position="89"/>
    </location>
</feature>
<evidence type="ECO:0000313" key="3">
    <source>
        <dbReference type="Proteomes" id="UP000606974"/>
    </source>
</evidence>
<dbReference type="EMBL" id="JAACFV010000185">
    <property type="protein sequence ID" value="KAF7503312.1"/>
    <property type="molecule type" value="Genomic_DNA"/>
</dbReference>
<proteinExistence type="predicted"/>
<comment type="caution">
    <text evidence="2">The sequence shown here is derived from an EMBL/GenBank/DDBJ whole genome shotgun (WGS) entry which is preliminary data.</text>
</comment>
<reference evidence="2" key="1">
    <citation type="submission" date="2020-02" db="EMBL/GenBank/DDBJ databases">
        <authorList>
            <person name="Palmer J.M."/>
        </authorList>
    </citation>
    <scope>NUCLEOTIDE SEQUENCE</scope>
    <source>
        <strain evidence="2">EPUS1.4</strain>
        <tissue evidence="2">Thallus</tissue>
    </source>
</reference>
<keyword evidence="3" id="KW-1185">Reference proteome</keyword>
<evidence type="ECO:0000313" key="2">
    <source>
        <dbReference type="EMBL" id="KAF7503312.1"/>
    </source>
</evidence>
<feature type="region of interest" description="Disordered" evidence="1">
    <location>
        <begin position="167"/>
        <end position="201"/>
    </location>
</feature>
<feature type="compositionally biased region" description="Low complexity" evidence="1">
    <location>
        <begin position="29"/>
        <end position="43"/>
    </location>
</feature>
<feature type="compositionally biased region" description="Basic and acidic residues" evidence="1">
    <location>
        <begin position="190"/>
        <end position="201"/>
    </location>
</feature>
<dbReference type="Proteomes" id="UP000606974">
    <property type="component" value="Unassembled WGS sequence"/>
</dbReference>
<dbReference type="AlphaFoldDB" id="A0A8H7A8Y2"/>
<gene>
    <name evidence="2" type="ORF">GJ744_003993</name>
</gene>
<accession>A0A8H7A8Y2</accession>
<sequence length="295" mass="31170">MALKKQQAQQAPSGSGDEAVNNSSDNAVATQSQASPSQHQASSGVTKKKKKNRLQTLSSVGSPRQAIDLTGDDSDTASASKITASTQQPQPAPKIENEAKDTQKSMSRTPAPSPASSAINPQTSPNNNSVMGSTASEIGVVARRLIQPPMNNAIPFGPAHYPFSPAHFPFNLRPNPNPNTTADQASPSDRPAKRARMDDPASPEKKILVMPTAQQCRNMAPPSFLKLTPDLTATAPTPPSSTPSFAKKIQLSRDIGAALGISQRDAYQLLLENGWVGDDAVLAYLGRGGLKKEEE</sequence>